<accession>A0A9Q3HG62</accession>
<sequence>MAESPGSEGVKVTPSRLEQLPVELAVKCFQDLPITMLLTLAGLSRATRSLVLTSINMMFTNKIADMQPDQYGMILEVHHQDFQQDTTLKFSHFHHPPGIVDGFAQLKLSTPITIETDQPNPRLLITCLMKQVIPRRCSLGPNTQFSFSRLFEELCVVNDRSSIVVTEDCLTVNAIPLGDFGMQLTTVDINPLKCLYMCSMAE</sequence>
<keyword evidence="3" id="KW-1185">Reference proteome</keyword>
<evidence type="ECO:0000313" key="3">
    <source>
        <dbReference type="Proteomes" id="UP000765509"/>
    </source>
</evidence>
<organism evidence="2 3">
    <name type="scientific">Austropuccinia psidii MF-1</name>
    <dbReference type="NCBI Taxonomy" id="1389203"/>
    <lineage>
        <taxon>Eukaryota</taxon>
        <taxon>Fungi</taxon>
        <taxon>Dikarya</taxon>
        <taxon>Basidiomycota</taxon>
        <taxon>Pucciniomycotina</taxon>
        <taxon>Pucciniomycetes</taxon>
        <taxon>Pucciniales</taxon>
        <taxon>Sphaerophragmiaceae</taxon>
        <taxon>Austropuccinia</taxon>
    </lineage>
</organism>
<name>A0A9Q3HG62_9BASI</name>
<evidence type="ECO:0000313" key="2">
    <source>
        <dbReference type="EMBL" id="MBW0504203.1"/>
    </source>
</evidence>
<gene>
    <name evidence="2" type="ORF">O181_043918</name>
</gene>
<comment type="caution">
    <text evidence="2">The sequence shown here is derived from an EMBL/GenBank/DDBJ whole genome shotgun (WGS) entry which is preliminary data.</text>
</comment>
<evidence type="ECO:0000259" key="1">
    <source>
        <dbReference type="PROSITE" id="PS50181"/>
    </source>
</evidence>
<reference evidence="2" key="1">
    <citation type="submission" date="2021-03" db="EMBL/GenBank/DDBJ databases">
        <title>Draft genome sequence of rust myrtle Austropuccinia psidii MF-1, a brazilian biotype.</title>
        <authorList>
            <person name="Quecine M.C."/>
            <person name="Pachon D.M.R."/>
            <person name="Bonatelli M.L."/>
            <person name="Correr F.H."/>
            <person name="Franceschini L.M."/>
            <person name="Leite T.F."/>
            <person name="Margarido G.R.A."/>
            <person name="Almeida C.A."/>
            <person name="Ferrarezi J.A."/>
            <person name="Labate C.A."/>
        </authorList>
    </citation>
    <scope>NUCLEOTIDE SEQUENCE</scope>
    <source>
        <strain evidence="2">MF-1</strain>
    </source>
</reference>
<protein>
    <recommendedName>
        <fullName evidence="1">F-box domain-containing protein</fullName>
    </recommendedName>
</protein>
<dbReference type="PROSITE" id="PS50181">
    <property type="entry name" value="FBOX"/>
    <property type="match status" value="1"/>
</dbReference>
<dbReference type="AlphaFoldDB" id="A0A9Q3HG62"/>
<feature type="domain" description="F-box" evidence="1">
    <location>
        <begin position="14"/>
        <end position="62"/>
    </location>
</feature>
<dbReference type="InterPro" id="IPR001810">
    <property type="entry name" value="F-box_dom"/>
</dbReference>
<dbReference type="Proteomes" id="UP000765509">
    <property type="component" value="Unassembled WGS sequence"/>
</dbReference>
<proteinExistence type="predicted"/>
<dbReference type="EMBL" id="AVOT02017786">
    <property type="protein sequence ID" value="MBW0504203.1"/>
    <property type="molecule type" value="Genomic_DNA"/>
</dbReference>